<organism evidence="2 3">
    <name type="scientific">Antiquaquibacter oligotrophicus</name>
    <dbReference type="NCBI Taxonomy" id="2880260"/>
    <lineage>
        <taxon>Bacteria</taxon>
        <taxon>Bacillati</taxon>
        <taxon>Actinomycetota</taxon>
        <taxon>Actinomycetes</taxon>
        <taxon>Micrococcales</taxon>
        <taxon>Microbacteriaceae</taxon>
        <taxon>Antiquaquibacter</taxon>
    </lineage>
</organism>
<keyword evidence="1" id="KW-0812">Transmembrane</keyword>
<dbReference type="Pfam" id="PF13196">
    <property type="entry name" value="DUF4012"/>
    <property type="match status" value="1"/>
</dbReference>
<keyword evidence="1" id="KW-0472">Membrane</keyword>
<accession>A0ABT6KPF6</accession>
<evidence type="ECO:0008006" key="4">
    <source>
        <dbReference type="Google" id="ProtNLM"/>
    </source>
</evidence>
<protein>
    <recommendedName>
        <fullName evidence="4">DUF4012 domain-containing protein</fullName>
    </recommendedName>
</protein>
<dbReference type="Proteomes" id="UP001160142">
    <property type="component" value="Unassembled WGS sequence"/>
</dbReference>
<keyword evidence="3" id="KW-1185">Reference proteome</keyword>
<evidence type="ECO:0000313" key="3">
    <source>
        <dbReference type="Proteomes" id="UP001160142"/>
    </source>
</evidence>
<proteinExistence type="predicted"/>
<dbReference type="RefSeq" id="WP_322134180.1">
    <property type="nucleotide sequence ID" value="NZ_CP085036.1"/>
</dbReference>
<dbReference type="InterPro" id="IPR025101">
    <property type="entry name" value="DUF4012"/>
</dbReference>
<comment type="caution">
    <text evidence="2">The sequence shown here is derived from an EMBL/GenBank/DDBJ whole genome shotgun (WGS) entry which is preliminary data.</text>
</comment>
<evidence type="ECO:0000256" key="1">
    <source>
        <dbReference type="SAM" id="Phobius"/>
    </source>
</evidence>
<dbReference type="EMBL" id="JARXVQ010000001">
    <property type="protein sequence ID" value="MDH6181882.1"/>
    <property type="molecule type" value="Genomic_DNA"/>
</dbReference>
<reference evidence="2 3" key="1">
    <citation type="submission" date="2023-04" db="EMBL/GenBank/DDBJ databases">
        <title>Genome Encyclopedia of Bacteria and Archaea VI: Functional Genomics of Type Strains.</title>
        <authorList>
            <person name="Whitman W."/>
        </authorList>
    </citation>
    <scope>NUCLEOTIDE SEQUENCE [LARGE SCALE GENOMIC DNA]</scope>
    <source>
        <strain evidence="2 3">SG_E_30_P1</strain>
    </source>
</reference>
<feature type="transmembrane region" description="Helical" evidence="1">
    <location>
        <begin position="28"/>
        <end position="50"/>
    </location>
</feature>
<name>A0ABT6KPF6_9MICO</name>
<gene>
    <name evidence="2" type="ORF">M2152_002064</name>
</gene>
<keyword evidence="1" id="KW-1133">Transmembrane helix</keyword>
<evidence type="ECO:0000313" key="2">
    <source>
        <dbReference type="EMBL" id="MDH6181882.1"/>
    </source>
</evidence>
<sequence length="609" mass="65155">MSDETTNEPEALETRASRRTRERPKRRLVWPWVLAGIAVLVLAAVAWVGVRGWLARGELEAAVPLASRIQQQVVKGEADAAAQSLAQLQRHAASARSLTGDPVWRTVEIVPFAGANLRLVRELTESVDELAREGIAPLTQLAGTVDPASLRPVDGVIDVQPLVDAAPRVAEAAEAITAVQARVHSIRRDDTIPLLRDAADELQTSLDEVALAMQSLDGALTLLPTMLGADGPRNYLVLFQNPAELRSGGGIPGAMALIATDGGRMDLVQQATTHDFQTFPSPVLELPVATRSLYGDITGEYILDVTLAPQFEISGALAREMWKQQFGVEVDGVVAVDPIALSYLLEATGPITLSTGDELSADNAVDLLLSEVYWRYPSPVEQDVFFASAAVAVFDALKSGSVNPSRMIDAFAAAGADRRVLMWFPDDAMQQVIAGTTLAGELPPSDAETTRFGMYFNDATGSKMDYYLDREITIASAQCRGDGRRTVDVDVTLTNTAENDQLPTHVTGGGSFGVKPGDVHTMVALYAPPGSINQGVSSVDSAGATESIGALQTLDEDYVVSQVTVELAPQESKTVRFRMLLEPGMSANLDILATPGIYQPETYESSLLC</sequence>